<dbReference type="EMBL" id="UINC01115838">
    <property type="protein sequence ID" value="SVC87158.1"/>
    <property type="molecule type" value="Genomic_DNA"/>
</dbReference>
<dbReference type="AlphaFoldDB" id="A0A382QQF3"/>
<name>A0A382QQF3_9ZZZZ</name>
<proteinExistence type="predicted"/>
<sequence length="44" mass="4791">MTEKLEGGDAFPPLSLKISGGGDISLPDDLESPMTIVLFYRGHW</sequence>
<reference evidence="1" key="1">
    <citation type="submission" date="2018-05" db="EMBL/GenBank/DDBJ databases">
        <authorList>
            <person name="Lanie J.A."/>
            <person name="Ng W.-L."/>
            <person name="Kazmierczak K.M."/>
            <person name="Andrzejewski T.M."/>
            <person name="Davidsen T.M."/>
            <person name="Wayne K.J."/>
            <person name="Tettelin H."/>
            <person name="Glass J.I."/>
            <person name="Rusch D."/>
            <person name="Podicherti R."/>
            <person name="Tsui H.-C.T."/>
            <person name="Winkler M.E."/>
        </authorList>
    </citation>
    <scope>NUCLEOTIDE SEQUENCE</scope>
</reference>
<gene>
    <name evidence="1" type="ORF">METZ01_LOCUS340012</name>
</gene>
<protein>
    <recommendedName>
        <fullName evidence="2">Alkyl hydroperoxide reductase subunit C/ Thiol specific antioxidant domain-containing protein</fullName>
    </recommendedName>
</protein>
<evidence type="ECO:0000313" key="1">
    <source>
        <dbReference type="EMBL" id="SVC87158.1"/>
    </source>
</evidence>
<organism evidence="1">
    <name type="scientific">marine metagenome</name>
    <dbReference type="NCBI Taxonomy" id="408172"/>
    <lineage>
        <taxon>unclassified sequences</taxon>
        <taxon>metagenomes</taxon>
        <taxon>ecological metagenomes</taxon>
    </lineage>
</organism>
<evidence type="ECO:0008006" key="2">
    <source>
        <dbReference type="Google" id="ProtNLM"/>
    </source>
</evidence>
<accession>A0A382QQF3</accession>